<sequence length="489" mass="53283">MWVHVYITPHDPCTIKGSPSSHHSWQRGLTFGVIWTRGHLQMGSHVLPLGLSEQREDWHETVVSIGAASPATRFGTNTCLNTSRSDHPPQRVETHHQHIYPPSLLPRVQHAITMSGNNSSFNSPTMNDCEPNDARVEGYEPLISPLLLRSEVPVSSRSWSTIRHARRACAKVISRQDDRLIVIVGPCSIHDTDQALEYARLLKPLMSELPDLVIVMRSYFEKPRTIVGWKGLINDPDLDGSFKINKGMRKARQLLSDLTDLGVPVGVELLDTISPQFLSDLISWGAIGARTTESQLHRELASGTSHPIGFKNATDGGVGVAIDAMRSANCPHSFLGVNDQGLASIVKTTGNVDVHVILRGGGSKPNYDAESVKLVREAITKARPETPAAIMIDCSHGNSLKDHRNQPKVVAEICQQLNAGDRSIVGVMIESHINEGRQNIPAEGPSGLKHGVSITDACIDFETTVKALKDLQAAVVARRNLGTANGTSH</sequence>
<dbReference type="PANTHER" id="PTHR21225:SF12">
    <property type="entry name" value="PHOSPHO-2-DEHYDRO-3-DEOXYHEPTONATE ALDOLASE, TYROSINE-INHIBITED"/>
    <property type="match status" value="1"/>
</dbReference>
<dbReference type="InterPro" id="IPR006219">
    <property type="entry name" value="DAHP_synth_1"/>
</dbReference>
<dbReference type="PANTHER" id="PTHR21225">
    <property type="entry name" value="PHOSPHO-2-DEHYDRO-3-DEOXYHEPTONATE ALDOLASE DAHP SYNTHETASE"/>
    <property type="match status" value="1"/>
</dbReference>
<evidence type="ECO:0000256" key="2">
    <source>
        <dbReference type="ARBA" id="ARBA00004688"/>
    </source>
</evidence>
<comment type="similarity">
    <text evidence="3">Belongs to the class-I DAHP synthase family.</text>
</comment>
<evidence type="ECO:0000256" key="9">
    <source>
        <dbReference type="ARBA" id="ARBA00031349"/>
    </source>
</evidence>
<evidence type="ECO:0000256" key="3">
    <source>
        <dbReference type="ARBA" id="ARBA00007985"/>
    </source>
</evidence>
<evidence type="ECO:0000259" key="12">
    <source>
        <dbReference type="Pfam" id="PF00793"/>
    </source>
</evidence>
<reference evidence="13" key="1">
    <citation type="submission" date="2009-11" db="EMBL/GenBank/DDBJ databases">
        <authorList>
            <consortium name="The Broad Institute Genome Sequencing Platform"/>
            <person name="Ward D."/>
            <person name="Feldgarden M."/>
            <person name="Earl A."/>
            <person name="Young S.K."/>
            <person name="Zeng Q."/>
            <person name="Koehrsen M."/>
            <person name="Alvarado L."/>
            <person name="Berlin A."/>
            <person name="Bochicchio J."/>
            <person name="Borenstein D."/>
            <person name="Chapman S.B."/>
            <person name="Chen Z."/>
            <person name="Engels R."/>
            <person name="Freedman E."/>
            <person name="Gellesch M."/>
            <person name="Goldberg J."/>
            <person name="Griggs A."/>
            <person name="Gujja S."/>
            <person name="Heilman E."/>
            <person name="Heiman D."/>
            <person name="Hepburn T."/>
            <person name="Howarth C."/>
            <person name="Jen D."/>
            <person name="Larson L."/>
            <person name="Lewis B."/>
            <person name="Mehta T."/>
            <person name="Park D."/>
            <person name="Pearson M."/>
            <person name="Roberts A."/>
            <person name="Saif S."/>
            <person name="Shea T."/>
            <person name="Shenoy N."/>
            <person name="Sisk P."/>
            <person name="Stolte C."/>
            <person name="Sykes S."/>
            <person name="Thomson T."/>
            <person name="Walk T."/>
            <person name="White J."/>
            <person name="Yandava C."/>
            <person name="Izard J."/>
            <person name="Baranova O.V."/>
            <person name="Blanton J.M."/>
            <person name="Tanner A.C."/>
            <person name="Dewhirst F.E."/>
            <person name="Haas B."/>
            <person name="Nusbaum C."/>
            <person name="Birren B."/>
        </authorList>
    </citation>
    <scope>NUCLEOTIDE SEQUENCE [LARGE SCALE GENOMIC DNA]</scope>
    <source>
        <strain evidence="13">1-1 BBBD Race 1</strain>
    </source>
</reference>
<dbReference type="EnsemblFungi" id="PTTG_06757-t43_1">
    <property type="protein sequence ID" value="PTTG_06757-t43_1-p1"/>
    <property type="gene ID" value="PTTG_06757"/>
</dbReference>
<dbReference type="InterPro" id="IPR013785">
    <property type="entry name" value="Aldolase_TIM"/>
</dbReference>
<evidence type="ECO:0000256" key="7">
    <source>
        <dbReference type="ARBA" id="ARBA00023141"/>
    </source>
</evidence>
<keyword evidence="15" id="KW-1185">Reference proteome</keyword>
<reference evidence="14" key="4">
    <citation type="submission" date="2025-05" db="UniProtKB">
        <authorList>
            <consortium name="EnsemblFungi"/>
        </authorList>
    </citation>
    <scope>IDENTIFICATION</scope>
    <source>
        <strain evidence="14">isolate 1-1 / race 1 (BBBD)</strain>
    </source>
</reference>
<organism evidence="13">
    <name type="scientific">Puccinia triticina (isolate 1-1 / race 1 (BBBD))</name>
    <name type="common">Brown leaf rust fungus</name>
    <dbReference type="NCBI Taxonomy" id="630390"/>
    <lineage>
        <taxon>Eukaryota</taxon>
        <taxon>Fungi</taxon>
        <taxon>Dikarya</taxon>
        <taxon>Basidiomycota</taxon>
        <taxon>Pucciniomycotina</taxon>
        <taxon>Pucciniomycetes</taxon>
        <taxon>Pucciniales</taxon>
        <taxon>Pucciniaceae</taxon>
        <taxon>Puccinia</taxon>
    </lineage>
</organism>
<evidence type="ECO:0000256" key="5">
    <source>
        <dbReference type="ARBA" id="ARBA00022605"/>
    </source>
</evidence>
<keyword evidence="7" id="KW-0057">Aromatic amino acid biosynthesis</keyword>
<dbReference type="Gene3D" id="3.20.20.70">
    <property type="entry name" value="Aldolase class I"/>
    <property type="match status" value="1"/>
</dbReference>
<evidence type="ECO:0000313" key="15">
    <source>
        <dbReference type="Proteomes" id="UP000005240"/>
    </source>
</evidence>
<evidence type="ECO:0000256" key="6">
    <source>
        <dbReference type="ARBA" id="ARBA00022679"/>
    </source>
</evidence>
<evidence type="ECO:0000313" key="14">
    <source>
        <dbReference type="EnsemblFungi" id="PTTG_06757-t43_1-p1"/>
    </source>
</evidence>
<reference evidence="13" key="2">
    <citation type="submission" date="2016-05" db="EMBL/GenBank/DDBJ databases">
        <title>Comparative analysis highlights variable genome content of wheat rusts and divergence of the mating loci.</title>
        <authorList>
            <person name="Cuomo C.A."/>
            <person name="Bakkeren G."/>
            <person name="Szabo L."/>
            <person name="Khalil H."/>
            <person name="Joly D."/>
            <person name="Goldberg J."/>
            <person name="Young S."/>
            <person name="Zeng Q."/>
            <person name="Fellers J."/>
        </authorList>
    </citation>
    <scope>NUCLEOTIDE SEQUENCE [LARGE SCALE GENOMIC DNA]</scope>
    <source>
        <strain evidence="13">1-1 BBBD Race 1</strain>
    </source>
</reference>
<evidence type="ECO:0000256" key="11">
    <source>
        <dbReference type="ARBA" id="ARBA00047508"/>
    </source>
</evidence>
<dbReference type="FunFam" id="3.20.20.70:FF:000005">
    <property type="entry name" value="Phospho-2-dehydro-3-deoxyheptonate aldolase"/>
    <property type="match status" value="1"/>
</dbReference>
<dbReference type="Proteomes" id="UP000005240">
    <property type="component" value="Unassembled WGS sequence"/>
</dbReference>
<dbReference type="GO" id="GO:0009073">
    <property type="term" value="P:aromatic amino acid family biosynthetic process"/>
    <property type="evidence" value="ECO:0007669"/>
    <property type="project" value="UniProtKB-KW"/>
</dbReference>
<dbReference type="VEuPathDB" id="FungiDB:PTTG_06757"/>
<evidence type="ECO:0000256" key="10">
    <source>
        <dbReference type="ARBA" id="ARBA00032193"/>
    </source>
</evidence>
<dbReference type="EC" id="2.5.1.54" evidence="4"/>
<comment type="pathway">
    <text evidence="2">Metabolic intermediate biosynthesis; chorismate biosynthesis; chorismate from D-erythrose 4-phosphate and phosphoenolpyruvate: step 1/7.</text>
</comment>
<dbReference type="Pfam" id="PF00793">
    <property type="entry name" value="DAHP_synth_1"/>
    <property type="match status" value="1"/>
</dbReference>
<dbReference type="AlphaFoldDB" id="A0A180H2N2"/>
<dbReference type="OrthoDB" id="4699125at2759"/>
<dbReference type="GO" id="GO:0008652">
    <property type="term" value="P:amino acid biosynthetic process"/>
    <property type="evidence" value="ECO:0007669"/>
    <property type="project" value="UniProtKB-KW"/>
</dbReference>
<reference evidence="14 15" key="3">
    <citation type="journal article" date="2017" name="G3 (Bethesda)">
        <title>Comparative analysis highlights variable genome content of wheat rusts and divergence of the mating loci.</title>
        <authorList>
            <person name="Cuomo C.A."/>
            <person name="Bakkeren G."/>
            <person name="Khalil H.B."/>
            <person name="Panwar V."/>
            <person name="Joly D."/>
            <person name="Linning R."/>
            <person name="Sakthikumar S."/>
            <person name="Song X."/>
            <person name="Adiconis X."/>
            <person name="Fan L."/>
            <person name="Goldberg J.M."/>
            <person name="Levin J.Z."/>
            <person name="Young S."/>
            <person name="Zeng Q."/>
            <person name="Anikster Y."/>
            <person name="Bruce M."/>
            <person name="Wang M."/>
            <person name="Yin C."/>
            <person name="McCallum B."/>
            <person name="Szabo L.J."/>
            <person name="Hulbert S."/>
            <person name="Chen X."/>
            <person name="Fellers J.P."/>
        </authorList>
    </citation>
    <scope>NUCLEOTIDE SEQUENCE</scope>
    <source>
        <strain evidence="15">Isolate 1-1 / race 1 (BBBD)</strain>
        <strain evidence="14">isolate 1-1 / race 1 (BBBD)</strain>
    </source>
</reference>
<proteinExistence type="inferred from homology"/>
<comment type="function">
    <text evidence="1">Stereospecific condensation of phosphoenolpyruvate (PEP) and D-erythrose-4-phosphate (E4P) giving rise to 3-deoxy-D-arabino-heptulosonate-7-phosphate (DAHP).</text>
</comment>
<dbReference type="NCBIfam" id="NF009395">
    <property type="entry name" value="PRK12755.1"/>
    <property type="match status" value="1"/>
</dbReference>
<name>A0A180H2N2_PUCT1</name>
<dbReference type="STRING" id="630390.A0A180H2N2"/>
<keyword evidence="5" id="KW-0028">Amino-acid biosynthesis</keyword>
<protein>
    <recommendedName>
        <fullName evidence="4">3-deoxy-7-phosphoheptulonate synthase</fullName>
        <ecNumber evidence="4">2.5.1.54</ecNumber>
    </recommendedName>
    <alternativeName>
        <fullName evidence="10">3-deoxy-D-arabino-heptulosonate 7-phosphate synthase</fullName>
    </alternativeName>
    <alternativeName>
        <fullName evidence="9">DAHP synthase</fullName>
    </alternativeName>
    <alternativeName>
        <fullName evidence="8">Phospho-2-keto-3-deoxyheptonate aldolase</fullName>
    </alternativeName>
</protein>
<feature type="domain" description="DAHP synthetase I/KDSA" evidence="12">
    <location>
        <begin position="171"/>
        <end position="466"/>
    </location>
</feature>
<dbReference type="SUPFAM" id="SSF51569">
    <property type="entry name" value="Aldolase"/>
    <property type="match status" value="1"/>
</dbReference>
<comment type="catalytic activity">
    <reaction evidence="11">
        <text>D-erythrose 4-phosphate + phosphoenolpyruvate + H2O = 7-phospho-2-dehydro-3-deoxy-D-arabino-heptonate + phosphate</text>
        <dbReference type="Rhea" id="RHEA:14717"/>
        <dbReference type="ChEBI" id="CHEBI:15377"/>
        <dbReference type="ChEBI" id="CHEBI:16897"/>
        <dbReference type="ChEBI" id="CHEBI:43474"/>
        <dbReference type="ChEBI" id="CHEBI:58394"/>
        <dbReference type="ChEBI" id="CHEBI:58702"/>
        <dbReference type="EC" id="2.5.1.54"/>
    </reaction>
</comment>
<dbReference type="GO" id="GO:0005737">
    <property type="term" value="C:cytoplasm"/>
    <property type="evidence" value="ECO:0007669"/>
    <property type="project" value="TreeGrafter"/>
</dbReference>
<dbReference type="EMBL" id="ADAS02000003">
    <property type="protein sequence ID" value="OAV99286.1"/>
    <property type="molecule type" value="Genomic_DNA"/>
</dbReference>
<gene>
    <name evidence="13" type="ORF">PTTG_06757</name>
</gene>
<dbReference type="NCBIfam" id="TIGR00034">
    <property type="entry name" value="aroFGH"/>
    <property type="match status" value="1"/>
</dbReference>
<keyword evidence="6" id="KW-0808">Transferase</keyword>
<evidence type="ECO:0000256" key="4">
    <source>
        <dbReference type="ARBA" id="ARBA00012694"/>
    </source>
</evidence>
<dbReference type="GO" id="GO:0003849">
    <property type="term" value="F:3-deoxy-7-phosphoheptulonate synthase activity"/>
    <property type="evidence" value="ECO:0007669"/>
    <property type="project" value="UniProtKB-EC"/>
</dbReference>
<dbReference type="InterPro" id="IPR006218">
    <property type="entry name" value="DAHP1/KDSA"/>
</dbReference>
<evidence type="ECO:0000313" key="13">
    <source>
        <dbReference type="EMBL" id="OAV99286.1"/>
    </source>
</evidence>
<evidence type="ECO:0000256" key="1">
    <source>
        <dbReference type="ARBA" id="ARBA00003726"/>
    </source>
</evidence>
<evidence type="ECO:0000256" key="8">
    <source>
        <dbReference type="ARBA" id="ARBA00031111"/>
    </source>
</evidence>
<accession>A0A180H2N2</accession>